<name>A0A392NXS1_9FABA</name>
<dbReference type="AlphaFoldDB" id="A0A392NXS1"/>
<dbReference type="Proteomes" id="UP000265520">
    <property type="component" value="Unassembled WGS sequence"/>
</dbReference>
<gene>
    <name evidence="1" type="ORF">A2U01_0025645</name>
</gene>
<organism evidence="1 2">
    <name type="scientific">Trifolium medium</name>
    <dbReference type="NCBI Taxonomy" id="97028"/>
    <lineage>
        <taxon>Eukaryota</taxon>
        <taxon>Viridiplantae</taxon>
        <taxon>Streptophyta</taxon>
        <taxon>Embryophyta</taxon>
        <taxon>Tracheophyta</taxon>
        <taxon>Spermatophyta</taxon>
        <taxon>Magnoliopsida</taxon>
        <taxon>eudicotyledons</taxon>
        <taxon>Gunneridae</taxon>
        <taxon>Pentapetalae</taxon>
        <taxon>rosids</taxon>
        <taxon>fabids</taxon>
        <taxon>Fabales</taxon>
        <taxon>Fabaceae</taxon>
        <taxon>Papilionoideae</taxon>
        <taxon>50 kb inversion clade</taxon>
        <taxon>NPAAA clade</taxon>
        <taxon>Hologalegina</taxon>
        <taxon>IRL clade</taxon>
        <taxon>Trifolieae</taxon>
        <taxon>Trifolium</taxon>
    </lineage>
</organism>
<sequence>MPLINLPVRGQVGSEAKNGVNMTNMESTCNQSTENSVNVMEVNGERGSCDAGNQEKLGQESSMICQFRNMHRRQVEFIKKRFLLLEKLLNEECAKEYH</sequence>
<accession>A0A392NXS1</accession>
<evidence type="ECO:0000313" key="2">
    <source>
        <dbReference type="Proteomes" id="UP000265520"/>
    </source>
</evidence>
<reference evidence="1 2" key="1">
    <citation type="journal article" date="2018" name="Front. Plant Sci.">
        <title>Red Clover (Trifolium pratense) and Zigzag Clover (T. medium) - A Picture of Genomic Similarities and Differences.</title>
        <authorList>
            <person name="Dluhosova J."/>
            <person name="Istvanek J."/>
            <person name="Nedelnik J."/>
            <person name="Repkova J."/>
        </authorList>
    </citation>
    <scope>NUCLEOTIDE SEQUENCE [LARGE SCALE GENOMIC DNA]</scope>
    <source>
        <strain evidence="2">cv. 10/8</strain>
        <tissue evidence="1">Leaf</tissue>
    </source>
</reference>
<keyword evidence="2" id="KW-1185">Reference proteome</keyword>
<proteinExistence type="predicted"/>
<protein>
    <submittedName>
        <fullName evidence="1">CHD3-type chromatin-remodeling factor PICKLE-like</fullName>
    </submittedName>
</protein>
<comment type="caution">
    <text evidence="1">The sequence shown here is derived from an EMBL/GenBank/DDBJ whole genome shotgun (WGS) entry which is preliminary data.</text>
</comment>
<dbReference type="EMBL" id="LXQA010055906">
    <property type="protein sequence ID" value="MCI04598.1"/>
    <property type="molecule type" value="Genomic_DNA"/>
</dbReference>
<feature type="non-terminal residue" evidence="1">
    <location>
        <position position="98"/>
    </location>
</feature>
<evidence type="ECO:0000313" key="1">
    <source>
        <dbReference type="EMBL" id="MCI04598.1"/>
    </source>
</evidence>